<dbReference type="PANTHER" id="PTHR35807">
    <property type="entry name" value="TRANSCRIPTIONAL REGULATOR REDD-RELATED"/>
    <property type="match status" value="1"/>
</dbReference>
<comment type="caution">
    <text evidence="7">The sequence shown here is derived from an EMBL/GenBank/DDBJ whole genome shotgun (WGS) entry which is preliminary data.</text>
</comment>
<keyword evidence="2" id="KW-0805">Transcription regulation</keyword>
<evidence type="ECO:0000256" key="2">
    <source>
        <dbReference type="ARBA" id="ARBA00023015"/>
    </source>
</evidence>
<dbReference type="InterPro" id="IPR005158">
    <property type="entry name" value="BTAD"/>
</dbReference>
<dbReference type="InterPro" id="IPR016032">
    <property type="entry name" value="Sig_transdc_resp-reg_C-effctor"/>
</dbReference>
<dbReference type="InterPro" id="IPR011990">
    <property type="entry name" value="TPR-like_helical_dom_sf"/>
</dbReference>
<comment type="similarity">
    <text evidence="1">Belongs to the AfsR/DnrI/RedD regulatory family.</text>
</comment>
<keyword evidence="3 5" id="KW-0238">DNA-binding</keyword>
<evidence type="ECO:0000256" key="3">
    <source>
        <dbReference type="ARBA" id="ARBA00023125"/>
    </source>
</evidence>
<evidence type="ECO:0000313" key="7">
    <source>
        <dbReference type="EMBL" id="MBC6466742.1"/>
    </source>
</evidence>
<dbReference type="Gene3D" id="1.10.10.10">
    <property type="entry name" value="Winged helix-like DNA-binding domain superfamily/Winged helix DNA-binding domain"/>
    <property type="match status" value="1"/>
</dbReference>
<dbReference type="Gene3D" id="1.25.40.10">
    <property type="entry name" value="Tetratricopeptide repeat domain"/>
    <property type="match status" value="1"/>
</dbReference>
<dbReference type="RefSeq" id="WP_187243749.1">
    <property type="nucleotide sequence ID" value="NZ_BAAAOK010000013.1"/>
</dbReference>
<dbReference type="SMART" id="SM01043">
    <property type="entry name" value="BTAD"/>
    <property type="match status" value="1"/>
</dbReference>
<proteinExistence type="inferred from homology"/>
<evidence type="ECO:0000256" key="5">
    <source>
        <dbReference type="PROSITE-ProRule" id="PRU01091"/>
    </source>
</evidence>
<evidence type="ECO:0000256" key="4">
    <source>
        <dbReference type="ARBA" id="ARBA00023163"/>
    </source>
</evidence>
<dbReference type="InterPro" id="IPR036388">
    <property type="entry name" value="WH-like_DNA-bd_sf"/>
</dbReference>
<gene>
    <name evidence="7" type="ORF">HKK74_14700</name>
</gene>
<dbReference type="SUPFAM" id="SSF46894">
    <property type="entry name" value="C-terminal effector domain of the bipartite response regulators"/>
    <property type="match status" value="1"/>
</dbReference>
<dbReference type="PANTHER" id="PTHR35807:SF1">
    <property type="entry name" value="TRANSCRIPTIONAL REGULATOR REDD"/>
    <property type="match status" value="1"/>
</dbReference>
<evidence type="ECO:0000256" key="1">
    <source>
        <dbReference type="ARBA" id="ARBA00005820"/>
    </source>
</evidence>
<dbReference type="CDD" id="cd15831">
    <property type="entry name" value="BTAD"/>
    <property type="match status" value="1"/>
</dbReference>
<keyword evidence="8" id="KW-1185">Reference proteome</keyword>
<evidence type="ECO:0000313" key="8">
    <source>
        <dbReference type="Proteomes" id="UP000805614"/>
    </source>
</evidence>
<dbReference type="PROSITE" id="PS51755">
    <property type="entry name" value="OMPR_PHOB"/>
    <property type="match status" value="1"/>
</dbReference>
<dbReference type="InterPro" id="IPR001867">
    <property type="entry name" value="OmpR/PhoB-type_DNA-bd"/>
</dbReference>
<dbReference type="Pfam" id="PF00486">
    <property type="entry name" value="Trans_reg_C"/>
    <property type="match status" value="1"/>
</dbReference>
<name>A0ABR7LPG6_9ACTN</name>
<protein>
    <submittedName>
        <fullName evidence="7">AfsR/SARP family transcriptional regulator</fullName>
    </submittedName>
</protein>
<reference evidence="7 8" key="1">
    <citation type="submission" date="2020-06" db="EMBL/GenBank/DDBJ databases">
        <title>Actinomadura xiongansis sp. nov., isolated from soil of Baiyangdian.</title>
        <authorList>
            <person name="Zhang X."/>
        </authorList>
    </citation>
    <scope>NUCLEOTIDE SEQUENCE [LARGE SCALE GENOMIC DNA]</scope>
    <source>
        <strain evidence="7 8">HBUM206468</strain>
    </source>
</reference>
<accession>A0ABR7LPG6</accession>
<sequence length="281" mass="30519">MRFGILGAVEVWDEAGAPITVGGHRVRVLLALLLLNAGKVVPAEFLIDTLYGDKPPAGAANALQSQVSRLRRGLRGLAEVKLLPAGYRLVVPPDQVDAHRFLRLVAAAAAEAPAGKAALLDEALGLWRGPALADVPEVRAQAVRLEEARVTAVEDRAEAGLALGGHRDLVAPLRELVDAHSLRERPRALLMRALYGTGRQSEALEVFEQTRRMLAEEVGTDPSAKLAAVHLSILRAEGESTVPASERRHLDMSDTKAQIPSGIQCRRNHHRAAHGWWFRRH</sequence>
<dbReference type="SUPFAM" id="SSF48452">
    <property type="entry name" value="TPR-like"/>
    <property type="match status" value="1"/>
</dbReference>
<dbReference type="InterPro" id="IPR051677">
    <property type="entry name" value="AfsR-DnrI-RedD_regulator"/>
</dbReference>
<organism evidence="7 8">
    <name type="scientific">Actinomadura alba</name>
    <dbReference type="NCBI Taxonomy" id="406431"/>
    <lineage>
        <taxon>Bacteria</taxon>
        <taxon>Bacillati</taxon>
        <taxon>Actinomycetota</taxon>
        <taxon>Actinomycetes</taxon>
        <taxon>Streptosporangiales</taxon>
        <taxon>Thermomonosporaceae</taxon>
        <taxon>Actinomadura</taxon>
    </lineage>
</organism>
<feature type="domain" description="OmpR/PhoB-type" evidence="6">
    <location>
        <begin position="1"/>
        <end position="91"/>
    </location>
</feature>
<evidence type="ECO:0000259" key="6">
    <source>
        <dbReference type="PROSITE" id="PS51755"/>
    </source>
</evidence>
<dbReference type="EMBL" id="JABVEC010000009">
    <property type="protein sequence ID" value="MBC6466742.1"/>
    <property type="molecule type" value="Genomic_DNA"/>
</dbReference>
<keyword evidence="4" id="KW-0804">Transcription</keyword>
<feature type="DNA-binding region" description="OmpR/PhoB-type" evidence="5">
    <location>
        <begin position="1"/>
        <end position="91"/>
    </location>
</feature>
<dbReference type="SMART" id="SM00862">
    <property type="entry name" value="Trans_reg_C"/>
    <property type="match status" value="1"/>
</dbReference>
<dbReference type="Pfam" id="PF03704">
    <property type="entry name" value="BTAD"/>
    <property type="match status" value="1"/>
</dbReference>
<dbReference type="Proteomes" id="UP000805614">
    <property type="component" value="Unassembled WGS sequence"/>
</dbReference>